<dbReference type="GO" id="GO:0033862">
    <property type="term" value="F:UMP kinase activity"/>
    <property type="evidence" value="ECO:0007669"/>
    <property type="project" value="UniProtKB-EC"/>
</dbReference>
<dbReference type="InterPro" id="IPR011818">
    <property type="entry name" value="Uridylate_kinase_arch/spir"/>
</dbReference>
<keyword evidence="8" id="KW-0547">Nucleotide-binding</keyword>
<comment type="similarity">
    <text evidence="3">Belongs to the UMP kinase family.</text>
</comment>
<reference evidence="15" key="1">
    <citation type="submission" date="2017-02" db="EMBL/GenBank/DDBJ databases">
        <authorList>
            <person name="Regsiter A."/>
            <person name="William W."/>
        </authorList>
    </citation>
    <scope>NUCLEOTIDE SEQUENCE</scope>
    <source>
        <strain evidence="15">Bib</strain>
    </source>
</reference>
<name>A0A3P3XIT2_9SPIR</name>
<evidence type="ECO:0000256" key="5">
    <source>
        <dbReference type="ARBA" id="ARBA00016403"/>
    </source>
</evidence>
<protein>
    <recommendedName>
        <fullName evidence="5">Uridylate kinase</fullName>
        <ecNumber evidence="4">2.7.4.22</ecNumber>
    </recommendedName>
    <alternativeName>
        <fullName evidence="12">Uridine monophosphate kinase</fullName>
    </alternativeName>
</protein>
<feature type="domain" description="Aspartate/glutamate/uridylate kinase" evidence="14">
    <location>
        <begin position="3"/>
        <end position="218"/>
    </location>
</feature>
<evidence type="ECO:0000256" key="8">
    <source>
        <dbReference type="ARBA" id="ARBA00022741"/>
    </source>
</evidence>
<dbReference type="PANTHER" id="PTHR42833">
    <property type="entry name" value="URIDYLATE KINASE"/>
    <property type="match status" value="1"/>
</dbReference>
<keyword evidence="6" id="KW-0963">Cytoplasm</keyword>
<dbReference type="GO" id="GO:0005524">
    <property type="term" value="F:ATP binding"/>
    <property type="evidence" value="ECO:0007669"/>
    <property type="project" value="UniProtKB-KW"/>
</dbReference>
<proteinExistence type="inferred from homology"/>
<evidence type="ECO:0000256" key="1">
    <source>
        <dbReference type="ARBA" id="ARBA00004496"/>
    </source>
</evidence>
<gene>
    <name evidence="15" type="ORF">SPIROBIBN47_280018</name>
</gene>
<evidence type="ECO:0000256" key="11">
    <source>
        <dbReference type="ARBA" id="ARBA00022975"/>
    </source>
</evidence>
<dbReference type="EC" id="2.7.4.22" evidence="4"/>
<dbReference type="GO" id="GO:0006225">
    <property type="term" value="P:UDP biosynthetic process"/>
    <property type="evidence" value="ECO:0007669"/>
    <property type="project" value="TreeGrafter"/>
</dbReference>
<dbReference type="AlphaFoldDB" id="A0A3P3XIT2"/>
<evidence type="ECO:0000256" key="3">
    <source>
        <dbReference type="ARBA" id="ARBA00007614"/>
    </source>
</evidence>
<evidence type="ECO:0000256" key="13">
    <source>
        <dbReference type="ARBA" id="ARBA00047767"/>
    </source>
</evidence>
<organism evidence="15">
    <name type="scientific">uncultured spirochete</name>
    <dbReference type="NCBI Taxonomy" id="156406"/>
    <lineage>
        <taxon>Bacteria</taxon>
        <taxon>Pseudomonadati</taxon>
        <taxon>Spirochaetota</taxon>
        <taxon>Spirochaetia</taxon>
        <taxon>Spirochaetales</taxon>
        <taxon>environmental samples</taxon>
    </lineage>
</organism>
<dbReference type="Pfam" id="PF00696">
    <property type="entry name" value="AA_kinase"/>
    <property type="match status" value="1"/>
</dbReference>
<keyword evidence="9" id="KW-0418">Kinase</keyword>
<comment type="pathway">
    <text evidence="2">Pyrimidine metabolism; CTP biosynthesis via de novo pathway; UDP from UMP (UMPK route): step 1/1.</text>
</comment>
<dbReference type="PANTHER" id="PTHR42833:SF4">
    <property type="entry name" value="URIDYLATE KINASE PUMPKIN, CHLOROPLASTIC"/>
    <property type="match status" value="1"/>
</dbReference>
<evidence type="ECO:0000256" key="7">
    <source>
        <dbReference type="ARBA" id="ARBA00022679"/>
    </source>
</evidence>
<dbReference type="UniPathway" id="UPA00159">
    <property type="reaction ID" value="UER00275"/>
</dbReference>
<dbReference type="EMBL" id="FWDM01000021">
    <property type="protein sequence ID" value="SLM13090.1"/>
    <property type="molecule type" value="Genomic_DNA"/>
</dbReference>
<sequence>MNIVISLGGSIVAPQEGPSGIFLMQFRNILLSWLNGDDRRAIIVVGGGAAARNWQKAYREFLSNFSEVNGDRGLRDFSCSNEALDRIGIAATRLNAQLVKEVFADCCIDPIITDPSSGFEANGRILVAAGWKPGFSTDYDAVLLAERFSAKKVINLSNISQIYDSDPRINPAARPLSRITFDSLIKMTGADWNPGANVPFDPVAAARAREIGLKVIFASGTNLQNLSDILYEKAFVGTIIE</sequence>
<comment type="subcellular location">
    <subcellularLocation>
        <location evidence="1">Cytoplasm</location>
    </subcellularLocation>
</comment>
<dbReference type="NCBIfam" id="TIGR02076">
    <property type="entry name" value="pyrH_arch"/>
    <property type="match status" value="1"/>
</dbReference>
<keyword evidence="11" id="KW-0665">Pyrimidine biosynthesis</keyword>
<accession>A0A3P3XIT2</accession>
<dbReference type="SUPFAM" id="SSF53633">
    <property type="entry name" value="Carbamate kinase-like"/>
    <property type="match status" value="1"/>
</dbReference>
<comment type="catalytic activity">
    <reaction evidence="13">
        <text>UMP + ATP = UDP + ADP</text>
        <dbReference type="Rhea" id="RHEA:24400"/>
        <dbReference type="ChEBI" id="CHEBI:30616"/>
        <dbReference type="ChEBI" id="CHEBI:57865"/>
        <dbReference type="ChEBI" id="CHEBI:58223"/>
        <dbReference type="ChEBI" id="CHEBI:456216"/>
        <dbReference type="EC" id="2.7.4.22"/>
    </reaction>
</comment>
<evidence type="ECO:0000256" key="6">
    <source>
        <dbReference type="ARBA" id="ARBA00022490"/>
    </source>
</evidence>
<dbReference type="InterPro" id="IPR036393">
    <property type="entry name" value="AceGlu_kinase-like_sf"/>
</dbReference>
<evidence type="ECO:0000256" key="2">
    <source>
        <dbReference type="ARBA" id="ARBA00004791"/>
    </source>
</evidence>
<evidence type="ECO:0000256" key="12">
    <source>
        <dbReference type="ARBA" id="ARBA00032092"/>
    </source>
</evidence>
<dbReference type="InterPro" id="IPR001048">
    <property type="entry name" value="Asp/Glu/Uridylate_kinase"/>
</dbReference>
<dbReference type="Gene3D" id="3.40.1160.10">
    <property type="entry name" value="Acetylglutamate kinase-like"/>
    <property type="match status" value="1"/>
</dbReference>
<dbReference type="PIRSF" id="PIRSF005650">
    <property type="entry name" value="Uridylate_kin"/>
    <property type="match status" value="1"/>
</dbReference>
<dbReference type="GO" id="GO:0044210">
    <property type="term" value="P:'de novo' CTP biosynthetic process"/>
    <property type="evidence" value="ECO:0007669"/>
    <property type="project" value="UniProtKB-UniPathway"/>
</dbReference>
<dbReference type="InterPro" id="IPR011817">
    <property type="entry name" value="Uridylate_kinase"/>
</dbReference>
<dbReference type="GO" id="GO:0005737">
    <property type="term" value="C:cytoplasm"/>
    <property type="evidence" value="ECO:0007669"/>
    <property type="project" value="UniProtKB-SubCell"/>
</dbReference>
<evidence type="ECO:0000259" key="14">
    <source>
        <dbReference type="Pfam" id="PF00696"/>
    </source>
</evidence>
<keyword evidence="7" id="KW-0808">Transferase</keyword>
<evidence type="ECO:0000256" key="4">
    <source>
        <dbReference type="ARBA" id="ARBA00012899"/>
    </source>
</evidence>
<evidence type="ECO:0000256" key="9">
    <source>
        <dbReference type="ARBA" id="ARBA00022777"/>
    </source>
</evidence>
<evidence type="ECO:0000313" key="15">
    <source>
        <dbReference type="EMBL" id="SLM13090.1"/>
    </source>
</evidence>
<evidence type="ECO:0000256" key="10">
    <source>
        <dbReference type="ARBA" id="ARBA00022840"/>
    </source>
</evidence>
<keyword evidence="10" id="KW-0067">ATP-binding</keyword>